<dbReference type="RefSeq" id="WP_204184935.1">
    <property type="nucleotide sequence ID" value="NZ_CP120028.1"/>
</dbReference>
<evidence type="ECO:0000313" key="1">
    <source>
        <dbReference type="EMBL" id="MCQ9302659.1"/>
    </source>
</evidence>
<comment type="caution">
    <text evidence="1">The sequence shown here is derived from an EMBL/GenBank/DDBJ whole genome shotgun (WGS) entry which is preliminary data.</text>
</comment>
<proteinExistence type="predicted"/>
<name>A0AAW5LHI2_MAMSC</name>
<organism evidence="1 2">
    <name type="scientific">Mammaliicoccus sciuri</name>
    <name type="common">Staphylococcus sciuri</name>
    <dbReference type="NCBI Taxonomy" id="1296"/>
    <lineage>
        <taxon>Bacteria</taxon>
        <taxon>Bacillati</taxon>
        <taxon>Bacillota</taxon>
        <taxon>Bacilli</taxon>
        <taxon>Bacillales</taxon>
        <taxon>Staphylococcaceae</taxon>
        <taxon>Mammaliicoccus</taxon>
    </lineage>
</organism>
<dbReference type="AlphaFoldDB" id="A0AAW5LHI2"/>
<dbReference type="Proteomes" id="UP001204068">
    <property type="component" value="Unassembled WGS sequence"/>
</dbReference>
<dbReference type="EMBL" id="JANILD010000001">
    <property type="protein sequence ID" value="MCQ9302659.1"/>
    <property type="molecule type" value="Genomic_DNA"/>
</dbReference>
<accession>A0AAW5LHI2</accession>
<gene>
    <name evidence="1" type="ORF">NQ032_03375</name>
</gene>
<evidence type="ECO:0000313" key="2">
    <source>
        <dbReference type="Proteomes" id="UP001204068"/>
    </source>
</evidence>
<protein>
    <submittedName>
        <fullName evidence="1">BetR domain protein</fullName>
    </submittedName>
</protein>
<reference evidence="1" key="1">
    <citation type="submission" date="2022-07" db="EMBL/GenBank/DDBJ databases">
        <title>Bacterial species isolated from the porcine tonsil microbiota.</title>
        <authorList>
            <person name="Oliveira I.M.F."/>
        </authorList>
    </citation>
    <scope>NUCLEOTIDE SEQUENCE</scope>
    <source>
        <strain evidence="1">8QC2O2</strain>
    </source>
</reference>
<sequence length="72" mass="8567">MHPNKLKSQMALKEISVNELLDLINKKGIKMSRNSFYRRMNKVHEFDRAEILAIVDTLKLSEKEMLDIFFKQ</sequence>